<dbReference type="Pfam" id="PF02596">
    <property type="entry name" value="DUF169"/>
    <property type="match status" value="1"/>
</dbReference>
<accession>A0A250V6G1</accession>
<evidence type="ECO:0000313" key="1">
    <source>
        <dbReference type="EMBL" id="GAX49699.1"/>
    </source>
</evidence>
<gene>
    <name evidence="1" type="ORF">SO3561_01188</name>
</gene>
<dbReference type="InterPro" id="IPR003748">
    <property type="entry name" value="DUF169"/>
</dbReference>
<reference evidence="2" key="1">
    <citation type="submission" date="2017-05" db="EMBL/GenBank/DDBJ databases">
        <title>Streptomyces olivochromogenes NBRC 3561 whole genome shotgun sequence.</title>
        <authorList>
            <person name="Dohra H."/>
            <person name="Kodani S."/>
        </authorList>
    </citation>
    <scope>NUCLEOTIDE SEQUENCE [LARGE SCALE GENOMIC DNA]</scope>
    <source>
        <strain evidence="2">NBRC 3561</strain>
    </source>
</reference>
<name>A0A250V6G1_STROL</name>
<dbReference type="AlphaFoldDB" id="A0A250V6G1"/>
<dbReference type="RefSeq" id="WP_067359916.1">
    <property type="nucleotide sequence ID" value="NZ_BDQI01000001.1"/>
</dbReference>
<comment type="caution">
    <text evidence="1">The sequence shown here is derived from an EMBL/GenBank/DDBJ whole genome shotgun (WGS) entry which is preliminary data.</text>
</comment>
<organism evidence="1 2">
    <name type="scientific">Streptomyces olivochromogenes</name>
    <dbReference type="NCBI Taxonomy" id="1963"/>
    <lineage>
        <taxon>Bacteria</taxon>
        <taxon>Bacillati</taxon>
        <taxon>Actinomycetota</taxon>
        <taxon>Actinomycetes</taxon>
        <taxon>Kitasatosporales</taxon>
        <taxon>Streptomycetaceae</taxon>
        <taxon>Streptomyces</taxon>
    </lineage>
</organism>
<dbReference type="Proteomes" id="UP000217446">
    <property type="component" value="Unassembled WGS sequence"/>
</dbReference>
<keyword evidence="2" id="KW-1185">Reference proteome</keyword>
<protein>
    <submittedName>
        <fullName evidence="1">Uncharacterized protein</fullName>
    </submittedName>
</protein>
<evidence type="ECO:0000313" key="2">
    <source>
        <dbReference type="Proteomes" id="UP000217446"/>
    </source>
</evidence>
<sequence>MTSASTWAAPLIELLGLAHPPVAITFGTQPATSSDSSLPAQPAGCCFWEPAQRQSLDTRASDHANCSTGSYTHGLIDMATAASGADTAALISTGWITPADFGLVGRLPFRPTSIRYEPLTVAASPDIVLVRLSPASLMTLQGACPDLRLATRPQCQIIPLAYSGQIAVSPGCAVSRARTGLPTEEMTCALPAASLPAVIDRLRQAVAADQTAADYAAADRRRFATLDY</sequence>
<dbReference type="STRING" id="1963.AQJ27_00125"/>
<dbReference type="EMBL" id="BDQI01000001">
    <property type="protein sequence ID" value="GAX49699.1"/>
    <property type="molecule type" value="Genomic_DNA"/>
</dbReference>
<proteinExistence type="predicted"/>